<feature type="region of interest" description="Disordered" evidence="2">
    <location>
        <begin position="287"/>
        <end position="371"/>
    </location>
</feature>
<dbReference type="GO" id="GO:0003743">
    <property type="term" value="F:translation initiation factor activity"/>
    <property type="evidence" value="ECO:0007669"/>
    <property type="project" value="UniProtKB-KW"/>
</dbReference>
<accession>A0A197JSM0</accession>
<dbReference type="Pfam" id="PF01652">
    <property type="entry name" value="IF4E"/>
    <property type="match status" value="1"/>
</dbReference>
<protein>
    <submittedName>
        <fullName evidence="3">IF4E-domain-containing protein</fullName>
    </submittedName>
</protein>
<feature type="compositionally biased region" description="Polar residues" evidence="2">
    <location>
        <begin position="409"/>
        <end position="418"/>
    </location>
</feature>
<feature type="compositionally biased region" description="Low complexity" evidence="2">
    <location>
        <begin position="35"/>
        <end position="48"/>
    </location>
</feature>
<feature type="region of interest" description="Disordered" evidence="2">
    <location>
        <begin position="385"/>
        <end position="423"/>
    </location>
</feature>
<dbReference type="PANTHER" id="PTHR11960">
    <property type="entry name" value="EUKARYOTIC TRANSLATION INITIATION FACTOR 4E RELATED"/>
    <property type="match status" value="1"/>
</dbReference>
<evidence type="ECO:0000313" key="3">
    <source>
        <dbReference type="EMBL" id="OAQ28277.1"/>
    </source>
</evidence>
<feature type="compositionally biased region" description="Polar residues" evidence="2">
    <location>
        <begin position="339"/>
        <end position="371"/>
    </location>
</feature>
<comment type="similarity">
    <text evidence="1">Belongs to the eukaryotic initiation factor 4E family.</text>
</comment>
<feature type="region of interest" description="Disordered" evidence="2">
    <location>
        <begin position="618"/>
        <end position="681"/>
    </location>
</feature>
<dbReference type="InterPro" id="IPR023398">
    <property type="entry name" value="TIF_eIF4e-like"/>
</dbReference>
<dbReference type="EMBL" id="KV442050">
    <property type="protein sequence ID" value="OAQ28277.1"/>
    <property type="molecule type" value="Genomic_DNA"/>
</dbReference>
<feature type="compositionally biased region" description="Gly residues" evidence="2">
    <location>
        <begin position="188"/>
        <end position="197"/>
    </location>
</feature>
<keyword evidence="1" id="KW-0648">Protein biosynthesis</keyword>
<evidence type="ECO:0000313" key="4">
    <source>
        <dbReference type="Proteomes" id="UP000078512"/>
    </source>
</evidence>
<feature type="compositionally biased region" description="Low complexity" evidence="2">
    <location>
        <begin position="55"/>
        <end position="69"/>
    </location>
</feature>
<evidence type="ECO:0000256" key="1">
    <source>
        <dbReference type="RuleBase" id="RU004374"/>
    </source>
</evidence>
<feature type="compositionally biased region" description="Low complexity" evidence="2">
    <location>
        <begin position="133"/>
        <end position="187"/>
    </location>
</feature>
<feature type="compositionally biased region" description="Low complexity" evidence="2">
    <location>
        <begin position="385"/>
        <end position="395"/>
    </location>
</feature>
<proteinExistence type="inferred from homology"/>
<feature type="compositionally biased region" description="Polar residues" evidence="2">
    <location>
        <begin position="624"/>
        <end position="665"/>
    </location>
</feature>
<evidence type="ECO:0000256" key="2">
    <source>
        <dbReference type="SAM" id="MobiDB-lite"/>
    </source>
</evidence>
<dbReference type="AlphaFoldDB" id="A0A197JSM0"/>
<feature type="compositionally biased region" description="Polar residues" evidence="2">
    <location>
        <begin position="122"/>
        <end position="132"/>
    </location>
</feature>
<keyword evidence="1" id="KW-0694">RNA-binding</keyword>
<keyword evidence="1" id="KW-0396">Initiation factor</keyword>
<dbReference type="GO" id="GO:0016281">
    <property type="term" value="C:eukaryotic translation initiation factor 4F complex"/>
    <property type="evidence" value="ECO:0007669"/>
    <property type="project" value="TreeGrafter"/>
</dbReference>
<feature type="compositionally biased region" description="Low complexity" evidence="2">
    <location>
        <begin position="1"/>
        <end position="12"/>
    </location>
</feature>
<dbReference type="Gene3D" id="3.30.760.10">
    <property type="entry name" value="RNA Cap, Translation Initiation Factor Eif4e"/>
    <property type="match status" value="1"/>
</dbReference>
<dbReference type="InterPro" id="IPR001040">
    <property type="entry name" value="TIF_eIF_4E"/>
</dbReference>
<feature type="compositionally biased region" description="Polar residues" evidence="2">
    <location>
        <begin position="287"/>
        <end position="298"/>
    </location>
</feature>
<dbReference type="GO" id="GO:0000340">
    <property type="term" value="F:RNA 7-methylguanosine cap binding"/>
    <property type="evidence" value="ECO:0007669"/>
    <property type="project" value="TreeGrafter"/>
</dbReference>
<feature type="region of interest" description="Disordered" evidence="2">
    <location>
        <begin position="1"/>
        <end position="214"/>
    </location>
</feature>
<name>A0A197JSM0_9FUNG</name>
<dbReference type="Proteomes" id="UP000078512">
    <property type="component" value="Unassembled WGS sequence"/>
</dbReference>
<dbReference type="STRING" id="1314771.A0A197JSM0"/>
<dbReference type="OrthoDB" id="590761at2759"/>
<keyword evidence="4" id="KW-1185">Reference proteome</keyword>
<sequence>MSSSTSSTAVASGNNTDAPKPTAGPWRPASLAGRNSPAPSSNNNSPLSTRDHPSTTDSSPSSHTSTTSSGMTPLRPAGGLTGGDRPRLLQTSSSSAYQSPSSSTGAWVASSRRVPSAGQGQGQDRTYSDQALSVSSSSPILGSSSTFARQSSMSMNSPTSLSTSSTGLGNNNNSTASGAQSSLTSGITTGGGGGGNGLNSSNNGAGPVSSSTSVAKQPLNMEALAAKFADSKEAKEKFAALQLSPALVPAGTPDKERRNPMNSAFAFAPPSSTSGNPHVAHIKVQRTASLTHSSQSNLAPKGPSNKLQPGLHAQSTDMRRTASHNNAFSSGLGVPVSVGASTGHINGSAHNGASHTDGSNGPSQTALSSGLSSPVLAPFSLGQMTRSTSLRRSSLNPQDPGTSHHQDHASPSQTSGLSPSMADKHPLQHPWTLYYDTAAGYNRGGSSMHNYETGLRDMGTFTTVEQFARYFNWIKKPHKIENSANYHLFKDGIKPMWEDPANASGGRWTVTLLTKNPELLDRCWMELAYALVGEQLDLGDDICGAVLSRRTKADRLAVWVRDKDNVEAINGIGKRLIKFLDLAEEKISLEFQITGDAKPSGLLKSYITLETIKKELTREAEPLSTPTPIGNETTPNLSIDSMSVTPASATEVSPATPGPSQGSSAQEKEGGEESSDAVGASGLLISVDGKGVFAA</sequence>
<reference evidence="3 4" key="1">
    <citation type="submission" date="2016-05" db="EMBL/GenBank/DDBJ databases">
        <title>Genome sequencing reveals origins of a unique bacterial endosymbiosis in the earliest lineages of terrestrial Fungi.</title>
        <authorList>
            <consortium name="DOE Joint Genome Institute"/>
            <person name="Uehling J."/>
            <person name="Gryganskyi A."/>
            <person name="Hameed K."/>
            <person name="Tschaplinski T."/>
            <person name="Misztal P."/>
            <person name="Wu S."/>
            <person name="Desiro A."/>
            <person name="Vande Pol N."/>
            <person name="Du Z.-Y."/>
            <person name="Zienkiewicz A."/>
            <person name="Zienkiewicz K."/>
            <person name="Morin E."/>
            <person name="Tisserant E."/>
            <person name="Splivallo R."/>
            <person name="Hainaut M."/>
            <person name="Henrissat B."/>
            <person name="Ohm R."/>
            <person name="Kuo A."/>
            <person name="Yan J."/>
            <person name="Lipzen A."/>
            <person name="Nolan M."/>
            <person name="Labutti K."/>
            <person name="Barry K."/>
            <person name="Goldstein A."/>
            <person name="Labbe J."/>
            <person name="Schadt C."/>
            <person name="Tuskan G."/>
            <person name="Grigoriev I."/>
            <person name="Martin F."/>
            <person name="Vilgalys R."/>
            <person name="Bonito G."/>
        </authorList>
    </citation>
    <scope>NUCLEOTIDE SEQUENCE [LARGE SCALE GENOMIC DNA]</scope>
    <source>
        <strain evidence="3 4">AG-77</strain>
    </source>
</reference>
<feature type="compositionally biased region" description="Low complexity" evidence="2">
    <location>
        <begin position="92"/>
        <end position="103"/>
    </location>
</feature>
<gene>
    <name evidence="3" type="ORF">K457DRAFT_138946</name>
</gene>
<organism evidence="3 4">
    <name type="scientific">Linnemannia elongata AG-77</name>
    <dbReference type="NCBI Taxonomy" id="1314771"/>
    <lineage>
        <taxon>Eukaryota</taxon>
        <taxon>Fungi</taxon>
        <taxon>Fungi incertae sedis</taxon>
        <taxon>Mucoromycota</taxon>
        <taxon>Mortierellomycotina</taxon>
        <taxon>Mortierellomycetes</taxon>
        <taxon>Mortierellales</taxon>
        <taxon>Mortierellaceae</taxon>
        <taxon>Linnemannia</taxon>
    </lineage>
</organism>
<dbReference type="PANTHER" id="PTHR11960:SF73">
    <property type="entry name" value="TRANSLATION INITIATION FACTOR 4E, PUTATIVE-RELATED"/>
    <property type="match status" value="1"/>
</dbReference>
<dbReference type="SUPFAM" id="SSF55418">
    <property type="entry name" value="eIF4e-like"/>
    <property type="match status" value="1"/>
</dbReference>